<dbReference type="EMBL" id="LDOT01000103">
    <property type="protein sequence ID" value="KLU98640.1"/>
    <property type="molecule type" value="Genomic_DNA"/>
</dbReference>
<keyword evidence="2" id="KW-1185">Reference proteome</keyword>
<reference evidence="1 2" key="1">
    <citation type="submission" date="2015-05" db="EMBL/GenBank/DDBJ databases">
        <title>Photobacterium galathea sp. nov.</title>
        <authorList>
            <person name="Machado H."/>
            <person name="Gram L."/>
        </authorList>
    </citation>
    <scope>NUCLEOTIDE SEQUENCE [LARGE SCALE GENOMIC DNA]</scope>
    <source>
        <strain evidence="1 2">CGMCC 1.12159</strain>
    </source>
</reference>
<proteinExistence type="predicted"/>
<organism evidence="1 2">
    <name type="scientific">Photobacterium aquae</name>
    <dbReference type="NCBI Taxonomy" id="1195763"/>
    <lineage>
        <taxon>Bacteria</taxon>
        <taxon>Pseudomonadati</taxon>
        <taxon>Pseudomonadota</taxon>
        <taxon>Gammaproteobacteria</taxon>
        <taxon>Vibrionales</taxon>
        <taxon>Vibrionaceae</taxon>
        <taxon>Photobacterium</taxon>
    </lineage>
</organism>
<gene>
    <name evidence="1" type="ORF">ABT56_23145</name>
</gene>
<evidence type="ECO:0000313" key="2">
    <source>
        <dbReference type="Proteomes" id="UP000036097"/>
    </source>
</evidence>
<dbReference type="Proteomes" id="UP000036097">
    <property type="component" value="Unassembled WGS sequence"/>
</dbReference>
<comment type="caution">
    <text evidence="1">The sequence shown here is derived from an EMBL/GenBank/DDBJ whole genome shotgun (WGS) entry which is preliminary data.</text>
</comment>
<sequence>MPSVFYANSVLILVYNTYNRDKEFFLECERLEAEASKRAALAIARFRSSTLASEFFLELG</sequence>
<name>A0A0J1GGD2_9GAMM</name>
<protein>
    <submittedName>
        <fullName evidence="1">Uncharacterized protein</fullName>
    </submittedName>
</protein>
<dbReference type="AlphaFoldDB" id="A0A0J1GGD2"/>
<evidence type="ECO:0000313" key="1">
    <source>
        <dbReference type="EMBL" id="KLU98640.1"/>
    </source>
</evidence>
<accession>A0A0J1GGD2</accession>